<dbReference type="FunFam" id="3.40.309.10:FF:000012">
    <property type="entry name" value="Betaine aldehyde dehydrogenase"/>
    <property type="match status" value="1"/>
</dbReference>
<name>A0A381SMX9_9ZZZZ</name>
<gene>
    <name evidence="4" type="ORF">METZ01_LOCUS58200</name>
</gene>
<accession>A0A381SMX9</accession>
<dbReference type="InterPro" id="IPR015590">
    <property type="entry name" value="Aldehyde_DH_dom"/>
</dbReference>
<proteinExistence type="inferred from homology"/>
<organism evidence="4">
    <name type="scientific">marine metagenome</name>
    <dbReference type="NCBI Taxonomy" id="408172"/>
    <lineage>
        <taxon>unclassified sequences</taxon>
        <taxon>metagenomes</taxon>
        <taxon>ecological metagenomes</taxon>
    </lineage>
</organism>
<dbReference type="PROSITE" id="PS00070">
    <property type="entry name" value="ALDEHYDE_DEHYDR_CYS"/>
    <property type="match status" value="1"/>
</dbReference>
<dbReference type="Gene3D" id="3.40.309.10">
    <property type="entry name" value="Aldehyde Dehydrogenase, Chain A, domain 2"/>
    <property type="match status" value="1"/>
</dbReference>
<dbReference type="GO" id="GO:0016620">
    <property type="term" value="F:oxidoreductase activity, acting on the aldehyde or oxo group of donors, NAD or NADP as acceptor"/>
    <property type="evidence" value="ECO:0007669"/>
    <property type="project" value="InterPro"/>
</dbReference>
<evidence type="ECO:0000256" key="2">
    <source>
        <dbReference type="ARBA" id="ARBA00023002"/>
    </source>
</evidence>
<dbReference type="InterPro" id="IPR016162">
    <property type="entry name" value="Ald_DH_N"/>
</dbReference>
<dbReference type="PANTHER" id="PTHR11699">
    <property type="entry name" value="ALDEHYDE DEHYDROGENASE-RELATED"/>
    <property type="match status" value="1"/>
</dbReference>
<dbReference type="InterPro" id="IPR016161">
    <property type="entry name" value="Ald_DH/histidinol_DH"/>
</dbReference>
<protein>
    <recommendedName>
        <fullName evidence="3">Aldehyde dehydrogenase domain-containing protein</fullName>
    </recommendedName>
</protein>
<dbReference type="SUPFAM" id="SSF53720">
    <property type="entry name" value="ALDH-like"/>
    <property type="match status" value="1"/>
</dbReference>
<feature type="domain" description="Aldehyde dehydrogenase" evidence="3">
    <location>
        <begin position="29"/>
        <end position="496"/>
    </location>
</feature>
<dbReference type="InterPro" id="IPR029510">
    <property type="entry name" value="Ald_DH_CS_GLU"/>
</dbReference>
<dbReference type="EMBL" id="UINC01003329">
    <property type="protein sequence ID" value="SVA05346.1"/>
    <property type="molecule type" value="Genomic_DNA"/>
</dbReference>
<dbReference type="InterPro" id="IPR016160">
    <property type="entry name" value="Ald_DH_CS_CYS"/>
</dbReference>
<evidence type="ECO:0000256" key="1">
    <source>
        <dbReference type="ARBA" id="ARBA00009986"/>
    </source>
</evidence>
<comment type="similarity">
    <text evidence="1">Belongs to the aldehyde dehydrogenase family.</text>
</comment>
<dbReference type="Pfam" id="PF00171">
    <property type="entry name" value="Aldedh"/>
    <property type="match status" value="1"/>
</dbReference>
<keyword evidence="2" id="KW-0560">Oxidoreductase</keyword>
<dbReference type="AlphaFoldDB" id="A0A381SMX9"/>
<sequence>MANLEHIKISEEAKIFLASNHQLLIDGEWVSSTSGEKIPVFDPGTEAKIAEVDSGNEDDISSAVSAARNALTGEWSKITSHDRAQLLNKLADDIDARLPLLAELEVLDNGMPLALAHYSIAGHGTTLLRYYAGWATKIQGDTIPVSPGGVVNGESITYTRREPIGVVGAIIPWNSPLIFAILKLAPALAAGCTVVLKPAELTPMTALFLGELIRKSGIPKGVVNIVTGYGETAGNALSHHTSVDKIAFTGSTEVGKKIVAASIGNLKRVTLELGGKNPVVVFPDADLDKVIPGAARACFFLQGQNCMAGTRLFVHKDIFDPVVAGIKEMAESFKIGHGLDPEKDFGPLISDTQRKRVMSYIQTGIDEGAELVTGGEMVGDKGFFVKPTIFTQIHGDMKIAKEEIFGPVLCAQSFDNNDLETIAQQANDTSYGLSGSVWTQDISVAHKMAMLINAGQVSINWHAAVDPAIPFGGNKQSGWGREFGKEGLEPYLKTKATSVIF</sequence>
<dbReference type="InterPro" id="IPR016163">
    <property type="entry name" value="Ald_DH_C"/>
</dbReference>
<reference evidence="4" key="1">
    <citation type="submission" date="2018-05" db="EMBL/GenBank/DDBJ databases">
        <authorList>
            <person name="Lanie J.A."/>
            <person name="Ng W.-L."/>
            <person name="Kazmierczak K.M."/>
            <person name="Andrzejewski T.M."/>
            <person name="Davidsen T.M."/>
            <person name="Wayne K.J."/>
            <person name="Tettelin H."/>
            <person name="Glass J.I."/>
            <person name="Rusch D."/>
            <person name="Podicherti R."/>
            <person name="Tsui H.-C.T."/>
            <person name="Winkler M.E."/>
        </authorList>
    </citation>
    <scope>NUCLEOTIDE SEQUENCE</scope>
</reference>
<evidence type="ECO:0000259" key="3">
    <source>
        <dbReference type="Pfam" id="PF00171"/>
    </source>
</evidence>
<dbReference type="Gene3D" id="3.40.605.10">
    <property type="entry name" value="Aldehyde Dehydrogenase, Chain A, domain 1"/>
    <property type="match status" value="1"/>
</dbReference>
<dbReference type="FunFam" id="3.40.605.10:FF:000007">
    <property type="entry name" value="NAD/NADP-dependent betaine aldehyde dehydrogenase"/>
    <property type="match status" value="1"/>
</dbReference>
<dbReference type="PROSITE" id="PS00687">
    <property type="entry name" value="ALDEHYDE_DEHYDR_GLU"/>
    <property type="match status" value="1"/>
</dbReference>
<evidence type="ECO:0000313" key="4">
    <source>
        <dbReference type="EMBL" id="SVA05346.1"/>
    </source>
</evidence>